<evidence type="ECO:0000313" key="2">
    <source>
        <dbReference type="EMBL" id="OBH90913.1"/>
    </source>
</evidence>
<protein>
    <submittedName>
        <fullName evidence="2">Uncharacterized protein</fullName>
    </submittedName>
</protein>
<dbReference type="Proteomes" id="UP000092207">
    <property type="component" value="Unassembled WGS sequence"/>
</dbReference>
<name>A0A1A2UPJ5_MYCSC</name>
<dbReference type="AlphaFoldDB" id="A0A1A2UPJ5"/>
<reference evidence="2 3" key="1">
    <citation type="submission" date="2016-06" db="EMBL/GenBank/DDBJ databases">
        <authorList>
            <person name="Kjaerup R.B."/>
            <person name="Dalgaard T.S."/>
            <person name="Juul-Madsen H.R."/>
        </authorList>
    </citation>
    <scope>NUCLEOTIDE SEQUENCE [LARGE SCALE GENOMIC DNA]</scope>
    <source>
        <strain evidence="2 3">E2838</strain>
    </source>
</reference>
<dbReference type="EMBL" id="LZJY01000351">
    <property type="protein sequence ID" value="OBH90913.1"/>
    <property type="molecule type" value="Genomic_DNA"/>
</dbReference>
<sequence>MCPSTDAADGHVRFAAAVLRKLLRHIDDENRRRAQPYLISHAWTDGPMMYLVYTAPPSDGTWGLVRDTRESIIDPGPWPTVDEAVLYYYLLDFEENQPSSSTRRPGEPNAIWWFGSPRADLPERPSNIPEAYRRMPSRRASASMPRPNEGRPATPPRRYGNPV</sequence>
<feature type="region of interest" description="Disordered" evidence="1">
    <location>
        <begin position="116"/>
        <end position="163"/>
    </location>
</feature>
<evidence type="ECO:0000256" key="1">
    <source>
        <dbReference type="SAM" id="MobiDB-lite"/>
    </source>
</evidence>
<evidence type="ECO:0000313" key="3">
    <source>
        <dbReference type="Proteomes" id="UP000092207"/>
    </source>
</evidence>
<organism evidence="2 3">
    <name type="scientific">Mycobacterium scrofulaceum</name>
    <dbReference type="NCBI Taxonomy" id="1783"/>
    <lineage>
        <taxon>Bacteria</taxon>
        <taxon>Bacillati</taxon>
        <taxon>Actinomycetota</taxon>
        <taxon>Actinomycetes</taxon>
        <taxon>Mycobacteriales</taxon>
        <taxon>Mycobacteriaceae</taxon>
        <taxon>Mycobacterium</taxon>
    </lineage>
</organism>
<proteinExistence type="predicted"/>
<gene>
    <name evidence="2" type="ORF">A5679_24250</name>
</gene>
<dbReference type="RefSeq" id="WP_067309301.1">
    <property type="nucleotide sequence ID" value="NZ_LZJY01000351.1"/>
</dbReference>
<feature type="compositionally biased region" description="Low complexity" evidence="1">
    <location>
        <begin position="138"/>
        <end position="147"/>
    </location>
</feature>
<comment type="caution">
    <text evidence="2">The sequence shown here is derived from an EMBL/GenBank/DDBJ whole genome shotgun (WGS) entry which is preliminary data.</text>
</comment>
<accession>A0A1A2UPJ5</accession>